<dbReference type="STRING" id="93220.A6P55_12265"/>
<evidence type="ECO:0000313" key="4">
    <source>
        <dbReference type="Proteomes" id="UP000254573"/>
    </source>
</evidence>
<dbReference type="AlphaFoldDB" id="A0A378YR79"/>
<dbReference type="Proteomes" id="UP000361468">
    <property type="component" value="Unassembled WGS sequence"/>
</dbReference>
<dbReference type="GeneID" id="57196705"/>
<proteinExistence type="predicted"/>
<evidence type="ECO:0000313" key="3">
    <source>
        <dbReference type="EMBL" id="VVE71683.1"/>
    </source>
</evidence>
<name>A0A378YR79_9BURK</name>
<keyword evidence="5" id="KW-1185">Reference proteome</keyword>
<reference evidence="2 4" key="1">
    <citation type="submission" date="2018-06" db="EMBL/GenBank/DDBJ databases">
        <authorList>
            <consortium name="Pathogen Informatics"/>
            <person name="Doyle S."/>
        </authorList>
    </citation>
    <scope>NUCLEOTIDE SEQUENCE [LARGE SCALE GENOMIC DNA]</scope>
    <source>
        <strain evidence="2 4">NCTC13160</strain>
    </source>
</reference>
<sequence>MNLNAIENVRGVLPLPADDDARPTLVQRIREASGVEGAARVPDVPGAYPIDDNGTTRDVETASHTPNDEAEDAPGDVDVNVFFLNIFRLKMWTDWFDEGNQRFEDMGAV</sequence>
<feature type="region of interest" description="Disordered" evidence="1">
    <location>
        <begin position="35"/>
        <end position="74"/>
    </location>
</feature>
<evidence type="ECO:0000256" key="1">
    <source>
        <dbReference type="SAM" id="MobiDB-lite"/>
    </source>
</evidence>
<reference evidence="3 5" key="2">
    <citation type="submission" date="2019-08" db="EMBL/GenBank/DDBJ databases">
        <authorList>
            <person name="Peeters C."/>
        </authorList>
    </citation>
    <scope>NUCLEOTIDE SEQUENCE [LARGE SCALE GENOMIC DNA]</scope>
    <source>
        <strain evidence="3 5">LMG 31119</strain>
    </source>
</reference>
<dbReference type="EMBL" id="CABPSO010000016">
    <property type="protein sequence ID" value="VVE71683.1"/>
    <property type="molecule type" value="Genomic_DNA"/>
</dbReference>
<dbReference type="KEGG" id="ppnm:LV28_15160"/>
<accession>A0A378YR79</accession>
<gene>
    <name evidence="2" type="ORF">NCTC13160_02987</name>
    <name evidence="3" type="ORF">PPN31119_04005</name>
</gene>
<dbReference type="KEGG" id="prb:X636_11335"/>
<evidence type="ECO:0000313" key="5">
    <source>
        <dbReference type="Proteomes" id="UP000361468"/>
    </source>
</evidence>
<evidence type="ECO:0000313" key="2">
    <source>
        <dbReference type="EMBL" id="SUA79007.1"/>
    </source>
</evidence>
<dbReference type="RefSeq" id="WP_023598135.1">
    <property type="nucleotide sequence ID" value="NC_023018.2"/>
</dbReference>
<organism evidence="2 4">
    <name type="scientific">Pandoraea pnomenusa</name>
    <dbReference type="NCBI Taxonomy" id="93220"/>
    <lineage>
        <taxon>Bacteria</taxon>
        <taxon>Pseudomonadati</taxon>
        <taxon>Pseudomonadota</taxon>
        <taxon>Betaproteobacteria</taxon>
        <taxon>Burkholderiales</taxon>
        <taxon>Burkholderiaceae</taxon>
        <taxon>Pandoraea</taxon>
    </lineage>
</organism>
<dbReference type="EMBL" id="UGSG01000001">
    <property type="protein sequence ID" value="SUA79007.1"/>
    <property type="molecule type" value="Genomic_DNA"/>
</dbReference>
<dbReference type="KEGG" id="ppno:DA70_15515"/>
<protein>
    <submittedName>
        <fullName evidence="2">Uncharacterized protein</fullName>
    </submittedName>
</protein>
<dbReference type="Proteomes" id="UP000254573">
    <property type="component" value="Unassembled WGS sequence"/>
</dbReference>